<dbReference type="Pfam" id="PF05938">
    <property type="entry name" value="Self-incomp_S1"/>
    <property type="match status" value="1"/>
</dbReference>
<keyword evidence="3 6" id="KW-0713">Self-incompatibility</keyword>
<evidence type="ECO:0000256" key="6">
    <source>
        <dbReference type="RuleBase" id="RU367044"/>
    </source>
</evidence>
<dbReference type="GO" id="GO:0060320">
    <property type="term" value="P:rejection of self pollen"/>
    <property type="evidence" value="ECO:0007669"/>
    <property type="project" value="UniProtKB-KW"/>
</dbReference>
<dbReference type="GO" id="GO:0005576">
    <property type="term" value="C:extracellular region"/>
    <property type="evidence" value="ECO:0007669"/>
    <property type="project" value="UniProtKB-SubCell"/>
</dbReference>
<proteinExistence type="inferred from homology"/>
<name>A0A6J1JX75_CUCMA</name>
<evidence type="ECO:0000256" key="2">
    <source>
        <dbReference type="ARBA" id="ARBA00005581"/>
    </source>
</evidence>
<keyword evidence="4 6" id="KW-0964">Secreted</keyword>
<keyword evidence="5 6" id="KW-0732">Signal</keyword>
<comment type="subcellular location">
    <subcellularLocation>
        <location evidence="1 6">Secreted</location>
    </subcellularLocation>
</comment>
<gene>
    <name evidence="8" type="primary">LOC111488296</name>
</gene>
<protein>
    <recommendedName>
        <fullName evidence="6">S-protein homolog</fullName>
    </recommendedName>
</protein>
<dbReference type="AlphaFoldDB" id="A0A6J1JX75"/>
<dbReference type="InterPro" id="IPR010264">
    <property type="entry name" value="Self-incomp_S1"/>
</dbReference>
<evidence type="ECO:0000256" key="1">
    <source>
        <dbReference type="ARBA" id="ARBA00004613"/>
    </source>
</evidence>
<comment type="similarity">
    <text evidence="2 6">Belongs to the plant self-incompatibility (S1) protein family.</text>
</comment>
<dbReference type="OrthoDB" id="1848419at2759"/>
<dbReference type="GeneID" id="111488296"/>
<keyword evidence="7" id="KW-1185">Reference proteome</keyword>
<dbReference type="Proteomes" id="UP000504608">
    <property type="component" value="Unplaced"/>
</dbReference>
<dbReference type="RefSeq" id="XP_022991763.1">
    <property type="nucleotide sequence ID" value="XM_023135995.1"/>
</dbReference>
<sequence length="151" mass="17847">MIRNVAALLLVTVGLVGAQPEVESQKINIQPLISKYYIHLINDLSIPDMTVHCKSDDDDLGIHHLQKGEDYQFNFKLNFWKTTLFWCRVDRPNKYISFECFWPERKSSWLRDRCRDGDVGTCIWKIKDDGIYLRFNAANTEELIHKWIITR</sequence>
<evidence type="ECO:0000256" key="3">
    <source>
        <dbReference type="ARBA" id="ARBA00022471"/>
    </source>
</evidence>
<reference evidence="8" key="1">
    <citation type="submission" date="2025-08" db="UniProtKB">
        <authorList>
            <consortium name="RefSeq"/>
        </authorList>
    </citation>
    <scope>IDENTIFICATION</scope>
    <source>
        <tissue evidence="8">Young leaves</tissue>
    </source>
</reference>
<evidence type="ECO:0000256" key="5">
    <source>
        <dbReference type="ARBA" id="ARBA00022729"/>
    </source>
</evidence>
<dbReference type="PANTHER" id="PTHR31232">
    <property type="match status" value="1"/>
</dbReference>
<evidence type="ECO:0000313" key="8">
    <source>
        <dbReference type="RefSeq" id="XP_022991763.1"/>
    </source>
</evidence>
<evidence type="ECO:0000256" key="4">
    <source>
        <dbReference type="ARBA" id="ARBA00022525"/>
    </source>
</evidence>
<feature type="signal peptide" evidence="6">
    <location>
        <begin position="1"/>
        <end position="18"/>
    </location>
</feature>
<accession>A0A6J1JX75</accession>
<dbReference type="PANTHER" id="PTHR31232:SF155">
    <property type="entry name" value="PLANT SELF-INCOMPATIBILITY PROTEIN S1 FAMILY"/>
    <property type="match status" value="1"/>
</dbReference>
<feature type="chain" id="PRO_5027133208" description="S-protein homolog" evidence="6">
    <location>
        <begin position="19"/>
        <end position="151"/>
    </location>
</feature>
<evidence type="ECO:0000313" key="7">
    <source>
        <dbReference type="Proteomes" id="UP000504608"/>
    </source>
</evidence>
<dbReference type="KEGG" id="cmax:111488296"/>
<organism evidence="7 8">
    <name type="scientific">Cucurbita maxima</name>
    <name type="common">Pumpkin</name>
    <name type="synonym">Winter squash</name>
    <dbReference type="NCBI Taxonomy" id="3661"/>
    <lineage>
        <taxon>Eukaryota</taxon>
        <taxon>Viridiplantae</taxon>
        <taxon>Streptophyta</taxon>
        <taxon>Embryophyta</taxon>
        <taxon>Tracheophyta</taxon>
        <taxon>Spermatophyta</taxon>
        <taxon>Magnoliopsida</taxon>
        <taxon>eudicotyledons</taxon>
        <taxon>Gunneridae</taxon>
        <taxon>Pentapetalae</taxon>
        <taxon>rosids</taxon>
        <taxon>fabids</taxon>
        <taxon>Cucurbitales</taxon>
        <taxon>Cucurbitaceae</taxon>
        <taxon>Cucurbiteae</taxon>
        <taxon>Cucurbita</taxon>
    </lineage>
</organism>